<keyword evidence="3" id="KW-1185">Reference proteome</keyword>
<dbReference type="EMBL" id="BAAAVI010000056">
    <property type="protein sequence ID" value="GAA2895757.1"/>
    <property type="molecule type" value="Genomic_DNA"/>
</dbReference>
<organism evidence="2 3">
    <name type="scientific">Streptosporangium fragile</name>
    <dbReference type="NCBI Taxonomy" id="46186"/>
    <lineage>
        <taxon>Bacteria</taxon>
        <taxon>Bacillati</taxon>
        <taxon>Actinomycetota</taxon>
        <taxon>Actinomycetes</taxon>
        <taxon>Streptosporangiales</taxon>
        <taxon>Streptosporangiaceae</taxon>
        <taxon>Streptosporangium</taxon>
    </lineage>
</organism>
<evidence type="ECO:0000256" key="1">
    <source>
        <dbReference type="SAM" id="SignalP"/>
    </source>
</evidence>
<evidence type="ECO:0000313" key="3">
    <source>
        <dbReference type="Proteomes" id="UP001500831"/>
    </source>
</evidence>
<evidence type="ECO:0000313" key="2">
    <source>
        <dbReference type="EMBL" id="GAA2895757.1"/>
    </source>
</evidence>
<feature type="signal peptide" evidence="1">
    <location>
        <begin position="1"/>
        <end position="19"/>
    </location>
</feature>
<name>A0ABN3W500_9ACTN</name>
<proteinExistence type="predicted"/>
<dbReference type="RefSeq" id="WP_344978698.1">
    <property type="nucleotide sequence ID" value="NZ_BAAAVI010000056.1"/>
</dbReference>
<feature type="chain" id="PRO_5045981699" description="Lipoprotein" evidence="1">
    <location>
        <begin position="20"/>
        <end position="250"/>
    </location>
</feature>
<sequence length="250" mass="25674">MIRMPLAAALAFAAVLPLAGCTGGAPPAGPPATPSAASSGTPGPGDAVIRFLRCGPETCGGGDRLSVAGDGRAVTLRDGELVALALPVSEVEDMRARLVKSLAVRPGTLDRTGGATDQPFTVITAVASDGRVHETRLQGGPLVEDEWFVAEAERLTTLTRRVLTSGAVDRTAPIEVVAHRDENTDPVRRATWPTGVPAPALSSGPHGLTRREYRGREAAAVRASLGAAGDDVAVRVGGETLIASWQAVLP</sequence>
<reference evidence="2 3" key="1">
    <citation type="journal article" date="2019" name="Int. J. Syst. Evol. Microbiol.">
        <title>The Global Catalogue of Microorganisms (GCM) 10K type strain sequencing project: providing services to taxonomists for standard genome sequencing and annotation.</title>
        <authorList>
            <consortium name="The Broad Institute Genomics Platform"/>
            <consortium name="The Broad Institute Genome Sequencing Center for Infectious Disease"/>
            <person name="Wu L."/>
            <person name="Ma J."/>
        </authorList>
    </citation>
    <scope>NUCLEOTIDE SEQUENCE [LARGE SCALE GENOMIC DNA]</scope>
    <source>
        <strain evidence="2 3">JCM 6242</strain>
    </source>
</reference>
<accession>A0ABN3W500</accession>
<protein>
    <recommendedName>
        <fullName evidence="4">Lipoprotein</fullName>
    </recommendedName>
</protein>
<keyword evidence="1" id="KW-0732">Signal</keyword>
<dbReference type="Proteomes" id="UP001500831">
    <property type="component" value="Unassembled WGS sequence"/>
</dbReference>
<gene>
    <name evidence="2" type="ORF">GCM10010517_60600</name>
</gene>
<evidence type="ECO:0008006" key="4">
    <source>
        <dbReference type="Google" id="ProtNLM"/>
    </source>
</evidence>
<comment type="caution">
    <text evidence="2">The sequence shown here is derived from an EMBL/GenBank/DDBJ whole genome shotgun (WGS) entry which is preliminary data.</text>
</comment>